<dbReference type="InterPro" id="IPR003599">
    <property type="entry name" value="Ig_sub"/>
</dbReference>
<dbReference type="SMART" id="SM00408">
    <property type="entry name" value="IGc2"/>
    <property type="match status" value="1"/>
</dbReference>
<dbReference type="InterPro" id="IPR007110">
    <property type="entry name" value="Ig-like_dom"/>
</dbReference>
<reference evidence="2" key="1">
    <citation type="submission" date="2019-06" db="EMBL/GenBank/DDBJ databases">
        <authorList>
            <consortium name="Wellcome Sanger Institute Data Sharing"/>
        </authorList>
    </citation>
    <scope>NUCLEOTIDE SEQUENCE [LARGE SCALE GENOMIC DNA]</scope>
</reference>
<dbReference type="FunFam" id="2.60.40.10:FF:002525">
    <property type="entry name" value="Uncharacterized protein"/>
    <property type="match status" value="1"/>
</dbReference>
<feature type="domain" description="Ig-like" evidence="1">
    <location>
        <begin position="49"/>
        <end position="145"/>
    </location>
</feature>
<organism evidence="2 3">
    <name type="scientific">Myripristis murdjan</name>
    <name type="common">pinecone soldierfish</name>
    <dbReference type="NCBI Taxonomy" id="586833"/>
    <lineage>
        <taxon>Eukaryota</taxon>
        <taxon>Metazoa</taxon>
        <taxon>Chordata</taxon>
        <taxon>Craniata</taxon>
        <taxon>Vertebrata</taxon>
        <taxon>Euteleostomi</taxon>
        <taxon>Actinopterygii</taxon>
        <taxon>Neopterygii</taxon>
        <taxon>Teleostei</taxon>
        <taxon>Neoteleostei</taxon>
        <taxon>Acanthomorphata</taxon>
        <taxon>Holocentriformes</taxon>
        <taxon>Holocentridae</taxon>
        <taxon>Myripristis</taxon>
    </lineage>
</organism>
<accession>A0A667WMM1</accession>
<evidence type="ECO:0000313" key="2">
    <source>
        <dbReference type="Ensembl" id="ENSMMDP00005002873.1"/>
    </source>
</evidence>
<dbReference type="InterPro" id="IPR013783">
    <property type="entry name" value="Ig-like_fold"/>
</dbReference>
<evidence type="ECO:0000313" key="3">
    <source>
        <dbReference type="Proteomes" id="UP000472263"/>
    </source>
</evidence>
<dbReference type="Ensembl" id="ENSMMDT00005002930.1">
    <property type="protein sequence ID" value="ENSMMDP00005002873.1"/>
    <property type="gene ID" value="ENSMMDG00005001608.1"/>
</dbReference>
<keyword evidence="3" id="KW-1185">Reference proteome</keyword>
<dbReference type="SMART" id="SM00406">
    <property type="entry name" value="IGv"/>
    <property type="match status" value="1"/>
</dbReference>
<dbReference type="PROSITE" id="PS50835">
    <property type="entry name" value="IG_LIKE"/>
    <property type="match status" value="1"/>
</dbReference>
<dbReference type="InterPro" id="IPR003598">
    <property type="entry name" value="Ig_sub2"/>
</dbReference>
<proteinExistence type="predicted"/>
<protein>
    <recommendedName>
        <fullName evidence="1">Ig-like domain-containing protein</fullName>
    </recommendedName>
</protein>
<evidence type="ECO:0000259" key="1">
    <source>
        <dbReference type="PROSITE" id="PS50835"/>
    </source>
</evidence>
<reference evidence="2" key="3">
    <citation type="submission" date="2025-09" db="UniProtKB">
        <authorList>
            <consortium name="Ensembl"/>
        </authorList>
    </citation>
    <scope>IDENTIFICATION</scope>
</reference>
<reference evidence="2" key="2">
    <citation type="submission" date="2025-08" db="UniProtKB">
        <authorList>
            <consortium name="Ensembl"/>
        </authorList>
    </citation>
    <scope>IDENTIFICATION</scope>
</reference>
<dbReference type="AlphaFoldDB" id="A0A667WMM1"/>
<dbReference type="PANTHER" id="PTHR23267">
    <property type="entry name" value="IMMUNOGLOBULIN LIGHT CHAIN"/>
    <property type="match status" value="1"/>
</dbReference>
<dbReference type="SUPFAM" id="SSF48726">
    <property type="entry name" value="Immunoglobulin"/>
    <property type="match status" value="1"/>
</dbReference>
<dbReference type="Gene3D" id="2.60.40.10">
    <property type="entry name" value="Immunoglobulins"/>
    <property type="match status" value="1"/>
</dbReference>
<dbReference type="SMART" id="SM00409">
    <property type="entry name" value="IG"/>
    <property type="match status" value="1"/>
</dbReference>
<dbReference type="InterPro" id="IPR013106">
    <property type="entry name" value="Ig_V-set"/>
</dbReference>
<dbReference type="InterPro" id="IPR050150">
    <property type="entry name" value="IgV_Light_Chain"/>
</dbReference>
<sequence length="145" mass="16061">MDRDQSNPPTSCLFIRCIRLSVHLKAWQTASPFKDLRFLLFLIYSSGEITLTQSPGSQSVSRGQTVTMRCKTSTNVGNNLEWYLQKPGEAPKLLIYDATTRQSGVSSRFSGSGSGSDYTLTISGVQAEDSGVYYCQQGYSYPFTQ</sequence>
<dbReference type="Pfam" id="PF07686">
    <property type="entry name" value="V-set"/>
    <property type="match status" value="1"/>
</dbReference>
<dbReference type="InterPro" id="IPR036179">
    <property type="entry name" value="Ig-like_dom_sf"/>
</dbReference>
<dbReference type="InParanoid" id="A0A667WMM1"/>
<name>A0A667WMM1_9TELE</name>
<dbReference type="Proteomes" id="UP000472263">
    <property type="component" value="Chromosome 11"/>
</dbReference>
<dbReference type="GeneTree" id="ENSGT00940000153094"/>